<reference evidence="3 4" key="1">
    <citation type="submission" date="2019-02" db="EMBL/GenBank/DDBJ databases">
        <title>Sequencing the genomes of 1000 actinobacteria strains.</title>
        <authorList>
            <person name="Klenk H.-P."/>
        </authorList>
    </citation>
    <scope>NUCLEOTIDE SEQUENCE [LARGE SCALE GENOMIC DNA]</scope>
    <source>
        <strain evidence="3 4">DSM 17364</strain>
    </source>
</reference>
<protein>
    <recommendedName>
        <fullName evidence="2">DUF6286 domain-containing protein</fullName>
    </recommendedName>
</protein>
<keyword evidence="4" id="KW-1185">Reference proteome</keyword>
<keyword evidence="1" id="KW-0812">Transmembrane</keyword>
<evidence type="ECO:0000259" key="2">
    <source>
        <dbReference type="Pfam" id="PF19803"/>
    </source>
</evidence>
<proteinExistence type="predicted"/>
<sequence length="178" mass="18113">MSNHSLSRRPARVTPATIVALVIAAAGAGLVTLAVLRLSNGTWPGAATAIAEFGAQAWGAPLVAAGGAAAAVIGLVLLLCAVLPGRPSSRPARSAESVEAVVTRRGIERMVEHRVGGIDGVSTCRARVRGHKVSVVARTPLRDHSDLSTAVSAASENVLRSALDGSVPRTTVRMVSSS</sequence>
<dbReference type="EMBL" id="SHLA01000001">
    <property type="protein sequence ID" value="RZU63260.1"/>
    <property type="molecule type" value="Genomic_DNA"/>
</dbReference>
<dbReference type="Proteomes" id="UP000292685">
    <property type="component" value="Unassembled WGS sequence"/>
</dbReference>
<name>A0A4Q8AFZ3_9MICC</name>
<accession>A0A4Q8AFZ3</accession>
<keyword evidence="1" id="KW-1133">Transmembrane helix</keyword>
<evidence type="ECO:0000313" key="4">
    <source>
        <dbReference type="Proteomes" id="UP000292685"/>
    </source>
</evidence>
<keyword evidence="1" id="KW-0472">Membrane</keyword>
<organism evidence="3 4">
    <name type="scientific">Zhihengliuella halotolerans</name>
    <dbReference type="NCBI Taxonomy" id="370736"/>
    <lineage>
        <taxon>Bacteria</taxon>
        <taxon>Bacillati</taxon>
        <taxon>Actinomycetota</taxon>
        <taxon>Actinomycetes</taxon>
        <taxon>Micrococcales</taxon>
        <taxon>Micrococcaceae</taxon>
        <taxon>Zhihengliuella</taxon>
    </lineage>
</organism>
<dbReference type="Pfam" id="PF19803">
    <property type="entry name" value="DUF6286"/>
    <property type="match status" value="1"/>
</dbReference>
<dbReference type="AlphaFoldDB" id="A0A4Q8AFZ3"/>
<dbReference type="InterPro" id="IPR046253">
    <property type="entry name" value="DUF6286"/>
</dbReference>
<comment type="caution">
    <text evidence="3">The sequence shown here is derived from an EMBL/GenBank/DDBJ whole genome shotgun (WGS) entry which is preliminary data.</text>
</comment>
<evidence type="ECO:0000256" key="1">
    <source>
        <dbReference type="SAM" id="Phobius"/>
    </source>
</evidence>
<feature type="transmembrane region" description="Helical" evidence="1">
    <location>
        <begin position="58"/>
        <end position="83"/>
    </location>
</feature>
<dbReference type="RefSeq" id="WP_130451681.1">
    <property type="nucleotide sequence ID" value="NZ_SHLA01000001.1"/>
</dbReference>
<dbReference type="OrthoDB" id="10003066at2"/>
<gene>
    <name evidence="3" type="ORF">EV380_2872</name>
</gene>
<feature type="transmembrane region" description="Helical" evidence="1">
    <location>
        <begin position="12"/>
        <end position="38"/>
    </location>
</feature>
<feature type="domain" description="DUF6286" evidence="2">
    <location>
        <begin position="72"/>
        <end position="174"/>
    </location>
</feature>
<evidence type="ECO:0000313" key="3">
    <source>
        <dbReference type="EMBL" id="RZU63260.1"/>
    </source>
</evidence>